<dbReference type="Gene3D" id="2.120.10.30">
    <property type="entry name" value="TolB, C-terminal domain"/>
    <property type="match status" value="1"/>
</dbReference>
<accession>A0ABV8PH23</accession>
<keyword evidence="1 4" id="KW-0349">Heme</keyword>
<gene>
    <name evidence="6" type="ORF">ACFOWS_05065</name>
</gene>
<dbReference type="Gene3D" id="1.10.760.10">
    <property type="entry name" value="Cytochrome c-like domain"/>
    <property type="match status" value="1"/>
</dbReference>
<dbReference type="PANTHER" id="PTHR19328:SF75">
    <property type="entry name" value="ALDOSE SUGAR DEHYDROGENASE YLII"/>
    <property type="match status" value="1"/>
</dbReference>
<dbReference type="InterPro" id="IPR011041">
    <property type="entry name" value="Quinoprot_gluc/sorb_DH_b-prop"/>
</dbReference>
<evidence type="ECO:0000313" key="6">
    <source>
        <dbReference type="EMBL" id="MFC4219488.1"/>
    </source>
</evidence>
<dbReference type="PANTHER" id="PTHR19328">
    <property type="entry name" value="HEDGEHOG-INTERACTING PROTEIN"/>
    <property type="match status" value="1"/>
</dbReference>
<dbReference type="InterPro" id="IPR012938">
    <property type="entry name" value="Glc/Sorbosone_DH"/>
</dbReference>
<dbReference type="InterPro" id="IPR011042">
    <property type="entry name" value="6-blade_b-propeller_TolB-like"/>
</dbReference>
<sequence>MFEKSGTFLLIRTFYLFLIVFQFSGCWSETRNEFGAAISTDTDTIEIGRRIFEQKCAHCHNFKQDAIGPNLGGLTKSVETDWIRRFIRNPFKMVAENDARSIALHKEYKIYMPGFDDFSKNEVDALLSYMHTHTKKKLPDESSIQNSIKNPIPDTLRFSNLTANLEFVAQVPPSSEKPPLARINKLECTGSSKRIFINDLRGVLYELQQDTLLPYLTISDHSRDFIHEPGLGTGLGSFAFHPGFEENGLIYTAHSEKKDSHKADFSLPDSIPTTLQWVISEWKTKYPEEEHFVGAVRELLRIDFVSGMHGVQEIAFNPTSNKNDMDYGMLYIGVGDGGSVVEGYPQVALHDGDMVWGTILRIDPMGKNSKNGQYGIPSDNPFVKFTDKQEEIWAYGLRNPNRITWNVDGKMYASDIGHKIVEEVNKIEPGKFYGWPIREGTFMLDPFENQSLALKLPEDDDDFGVTYPVIQYDHDDGAAISGGFFSREPPFQGKYIFGDIPEGTVFISDFSKAHGNIEKLNLTHQGQKTNFATLTKKHRIDLRFGQDCDGKIYMMTKADGKIYRIVP</sequence>
<keyword evidence="3 4" id="KW-0408">Iron</keyword>
<keyword evidence="7" id="KW-1185">Reference proteome</keyword>
<evidence type="ECO:0000256" key="2">
    <source>
        <dbReference type="ARBA" id="ARBA00022723"/>
    </source>
</evidence>
<dbReference type="Pfam" id="PF13442">
    <property type="entry name" value="Cytochrome_CBB3"/>
    <property type="match status" value="1"/>
</dbReference>
<dbReference type="EMBL" id="JBHSCL010000004">
    <property type="protein sequence ID" value="MFC4219488.1"/>
    <property type="molecule type" value="Genomic_DNA"/>
</dbReference>
<name>A0ABV8PH23_9FLAO</name>
<evidence type="ECO:0000313" key="7">
    <source>
        <dbReference type="Proteomes" id="UP001595841"/>
    </source>
</evidence>
<evidence type="ECO:0000256" key="3">
    <source>
        <dbReference type="ARBA" id="ARBA00023004"/>
    </source>
</evidence>
<dbReference type="PROSITE" id="PS51007">
    <property type="entry name" value="CYTC"/>
    <property type="match status" value="1"/>
</dbReference>
<protein>
    <submittedName>
        <fullName evidence="6">PQQ-dependent sugar dehydrogenase</fullName>
    </submittedName>
</protein>
<dbReference type="InterPro" id="IPR036909">
    <property type="entry name" value="Cyt_c-like_dom_sf"/>
</dbReference>
<proteinExistence type="predicted"/>
<dbReference type="SUPFAM" id="SSF50952">
    <property type="entry name" value="Soluble quinoprotein glucose dehydrogenase"/>
    <property type="match status" value="1"/>
</dbReference>
<dbReference type="RefSeq" id="WP_379762872.1">
    <property type="nucleotide sequence ID" value="NZ_JBHSCL010000004.1"/>
</dbReference>
<reference evidence="7" key="1">
    <citation type="journal article" date="2019" name="Int. J. Syst. Evol. Microbiol.">
        <title>The Global Catalogue of Microorganisms (GCM) 10K type strain sequencing project: providing services to taxonomists for standard genome sequencing and annotation.</title>
        <authorList>
            <consortium name="The Broad Institute Genomics Platform"/>
            <consortium name="The Broad Institute Genome Sequencing Center for Infectious Disease"/>
            <person name="Wu L."/>
            <person name="Ma J."/>
        </authorList>
    </citation>
    <scope>NUCLEOTIDE SEQUENCE [LARGE SCALE GENOMIC DNA]</scope>
    <source>
        <strain evidence="7">CGMCC 1.15774</strain>
    </source>
</reference>
<evidence type="ECO:0000259" key="5">
    <source>
        <dbReference type="PROSITE" id="PS51007"/>
    </source>
</evidence>
<comment type="caution">
    <text evidence="6">The sequence shown here is derived from an EMBL/GenBank/DDBJ whole genome shotgun (WGS) entry which is preliminary data.</text>
</comment>
<dbReference type="SUPFAM" id="SSF46626">
    <property type="entry name" value="Cytochrome c"/>
    <property type="match status" value="1"/>
</dbReference>
<keyword evidence="2 4" id="KW-0479">Metal-binding</keyword>
<dbReference type="Pfam" id="PF07995">
    <property type="entry name" value="GSDH"/>
    <property type="match status" value="1"/>
</dbReference>
<feature type="domain" description="Cytochrome c" evidence="5">
    <location>
        <begin position="43"/>
        <end position="134"/>
    </location>
</feature>
<organism evidence="6 7">
    <name type="scientific">Flagellimonas marina</name>
    <dbReference type="NCBI Taxonomy" id="1775168"/>
    <lineage>
        <taxon>Bacteria</taxon>
        <taxon>Pseudomonadati</taxon>
        <taxon>Bacteroidota</taxon>
        <taxon>Flavobacteriia</taxon>
        <taxon>Flavobacteriales</taxon>
        <taxon>Flavobacteriaceae</taxon>
        <taxon>Flagellimonas</taxon>
    </lineage>
</organism>
<dbReference type="Proteomes" id="UP001595841">
    <property type="component" value="Unassembled WGS sequence"/>
</dbReference>
<evidence type="ECO:0000256" key="1">
    <source>
        <dbReference type="ARBA" id="ARBA00022617"/>
    </source>
</evidence>
<evidence type="ECO:0000256" key="4">
    <source>
        <dbReference type="PROSITE-ProRule" id="PRU00433"/>
    </source>
</evidence>
<dbReference type="InterPro" id="IPR009056">
    <property type="entry name" value="Cyt_c-like_dom"/>
</dbReference>